<proteinExistence type="predicted"/>
<evidence type="ECO:0000313" key="3">
    <source>
        <dbReference type="EMBL" id="GGC56443.1"/>
    </source>
</evidence>
<reference evidence="3" key="2">
    <citation type="submission" date="2020-09" db="EMBL/GenBank/DDBJ databases">
        <authorList>
            <person name="Sun Q."/>
            <person name="Sedlacek I."/>
        </authorList>
    </citation>
    <scope>NUCLEOTIDE SEQUENCE</scope>
    <source>
        <strain evidence="3">CCM 7217</strain>
    </source>
</reference>
<protein>
    <submittedName>
        <fullName evidence="3">N-acetyltransferase</fullName>
    </submittedName>
</protein>
<gene>
    <name evidence="3" type="ORF">GCM10007209_17800</name>
</gene>
<dbReference type="AlphaFoldDB" id="A0A830DWN2"/>
<dbReference type="SUPFAM" id="SSF55729">
    <property type="entry name" value="Acyl-CoA N-acyltransferases (Nat)"/>
    <property type="match status" value="1"/>
</dbReference>
<keyword evidence="3" id="KW-0808">Transferase</keyword>
<organism evidence="3 4">
    <name type="scientific">Haloferax sulfurifontis</name>
    <dbReference type="NCBI Taxonomy" id="255616"/>
    <lineage>
        <taxon>Archaea</taxon>
        <taxon>Methanobacteriati</taxon>
        <taxon>Methanobacteriota</taxon>
        <taxon>Stenosarchaea group</taxon>
        <taxon>Halobacteria</taxon>
        <taxon>Halobacteriales</taxon>
        <taxon>Haloferacaceae</taxon>
        <taxon>Haloferax</taxon>
    </lineage>
</organism>
<feature type="domain" description="N-acetyltransferase" evidence="2">
    <location>
        <begin position="1"/>
        <end position="154"/>
    </location>
</feature>
<feature type="compositionally biased region" description="Acidic residues" evidence="1">
    <location>
        <begin position="177"/>
        <end position="191"/>
    </location>
</feature>
<dbReference type="Proteomes" id="UP000646833">
    <property type="component" value="Unassembled WGS sequence"/>
</dbReference>
<feature type="region of interest" description="Disordered" evidence="1">
    <location>
        <begin position="174"/>
        <end position="202"/>
    </location>
</feature>
<dbReference type="EMBL" id="BMCI01000003">
    <property type="protein sequence ID" value="GGC56443.1"/>
    <property type="molecule type" value="Genomic_DNA"/>
</dbReference>
<dbReference type="InterPro" id="IPR016181">
    <property type="entry name" value="Acyl_CoA_acyltransferase"/>
</dbReference>
<evidence type="ECO:0000259" key="2">
    <source>
        <dbReference type="PROSITE" id="PS51186"/>
    </source>
</evidence>
<evidence type="ECO:0000313" key="4">
    <source>
        <dbReference type="Proteomes" id="UP000646833"/>
    </source>
</evidence>
<dbReference type="Pfam" id="PF00583">
    <property type="entry name" value="Acetyltransf_1"/>
    <property type="match status" value="1"/>
</dbReference>
<dbReference type="PROSITE" id="PS51186">
    <property type="entry name" value="GNAT"/>
    <property type="match status" value="1"/>
</dbReference>
<dbReference type="GO" id="GO:0016747">
    <property type="term" value="F:acyltransferase activity, transferring groups other than amino-acyl groups"/>
    <property type="evidence" value="ECO:0007669"/>
    <property type="project" value="InterPro"/>
</dbReference>
<sequence length="202" mass="22462">MSAGVLLIGMYVRDAKNRDEVWLLDSLEELGLDDGSFRSRDYVIALDEESGEKAGFGRIRVHKTDEPFCEVTCVGVSELWRGQGVGAHVVERLVDRAAAEAFDTVYGFTSDHGYCAQFGFEAVDAEDLPSGPRKRLDGVREADADAIALRLDRESFSMPERLRERFKVVAPASVGDAEPELTAEDFGYDEETPTKYSTNLRR</sequence>
<dbReference type="InterPro" id="IPR000182">
    <property type="entry name" value="GNAT_dom"/>
</dbReference>
<comment type="caution">
    <text evidence="3">The sequence shown here is derived from an EMBL/GenBank/DDBJ whole genome shotgun (WGS) entry which is preliminary data.</text>
</comment>
<reference evidence="3" key="1">
    <citation type="journal article" date="2014" name="Int. J. Syst. Evol. Microbiol.">
        <title>Complete genome sequence of Corynebacterium casei LMG S-19264T (=DSM 44701T), isolated from a smear-ripened cheese.</title>
        <authorList>
            <consortium name="US DOE Joint Genome Institute (JGI-PGF)"/>
            <person name="Walter F."/>
            <person name="Albersmeier A."/>
            <person name="Kalinowski J."/>
            <person name="Ruckert C."/>
        </authorList>
    </citation>
    <scope>NUCLEOTIDE SEQUENCE</scope>
    <source>
        <strain evidence="3">CCM 7217</strain>
    </source>
</reference>
<name>A0A830DWN2_9EURY</name>
<dbReference type="Gene3D" id="3.40.630.30">
    <property type="match status" value="1"/>
</dbReference>
<evidence type="ECO:0000256" key="1">
    <source>
        <dbReference type="SAM" id="MobiDB-lite"/>
    </source>
</evidence>
<accession>A0A830DWN2</accession>
<dbReference type="CDD" id="cd04301">
    <property type="entry name" value="NAT_SF"/>
    <property type="match status" value="1"/>
</dbReference>